<sequence>MLKAKALDEWLSSLWDDPQNEIESYLDDAKKIFAIDYIMKD</sequence>
<protein>
    <submittedName>
        <fullName evidence="1">Uncharacterized protein</fullName>
    </submittedName>
</protein>
<dbReference type="EMBL" id="BARV01032849">
    <property type="protein sequence ID" value="GAI38683.1"/>
    <property type="molecule type" value="Genomic_DNA"/>
</dbReference>
<dbReference type="AlphaFoldDB" id="X1N526"/>
<accession>X1N526</accession>
<evidence type="ECO:0000313" key="1">
    <source>
        <dbReference type="EMBL" id="GAI38683.1"/>
    </source>
</evidence>
<reference evidence="1" key="1">
    <citation type="journal article" date="2014" name="Front. Microbiol.">
        <title>High frequency of phylogenetically diverse reductive dehalogenase-homologous genes in deep subseafloor sedimentary metagenomes.</title>
        <authorList>
            <person name="Kawai M."/>
            <person name="Futagami T."/>
            <person name="Toyoda A."/>
            <person name="Takaki Y."/>
            <person name="Nishi S."/>
            <person name="Hori S."/>
            <person name="Arai W."/>
            <person name="Tsubouchi T."/>
            <person name="Morono Y."/>
            <person name="Uchiyama I."/>
            <person name="Ito T."/>
            <person name="Fujiyama A."/>
            <person name="Inagaki F."/>
            <person name="Takami H."/>
        </authorList>
    </citation>
    <scope>NUCLEOTIDE SEQUENCE</scope>
    <source>
        <strain evidence="1">Expedition CK06-06</strain>
    </source>
</reference>
<organism evidence="1">
    <name type="scientific">marine sediment metagenome</name>
    <dbReference type="NCBI Taxonomy" id="412755"/>
    <lineage>
        <taxon>unclassified sequences</taxon>
        <taxon>metagenomes</taxon>
        <taxon>ecological metagenomes</taxon>
    </lineage>
</organism>
<comment type="caution">
    <text evidence="1">The sequence shown here is derived from an EMBL/GenBank/DDBJ whole genome shotgun (WGS) entry which is preliminary data.</text>
</comment>
<proteinExistence type="predicted"/>
<gene>
    <name evidence="1" type="ORF">S06H3_51731</name>
</gene>
<name>X1N526_9ZZZZ</name>